<feature type="non-terminal residue" evidence="2">
    <location>
        <position position="1"/>
    </location>
</feature>
<gene>
    <name evidence="2" type="ORF">CR513_39414</name>
</gene>
<organism evidence="2 3">
    <name type="scientific">Mucuna pruriens</name>
    <name type="common">Velvet bean</name>
    <name type="synonym">Dolichos pruriens</name>
    <dbReference type="NCBI Taxonomy" id="157652"/>
    <lineage>
        <taxon>Eukaryota</taxon>
        <taxon>Viridiplantae</taxon>
        <taxon>Streptophyta</taxon>
        <taxon>Embryophyta</taxon>
        <taxon>Tracheophyta</taxon>
        <taxon>Spermatophyta</taxon>
        <taxon>Magnoliopsida</taxon>
        <taxon>eudicotyledons</taxon>
        <taxon>Gunneridae</taxon>
        <taxon>Pentapetalae</taxon>
        <taxon>rosids</taxon>
        <taxon>fabids</taxon>
        <taxon>Fabales</taxon>
        <taxon>Fabaceae</taxon>
        <taxon>Papilionoideae</taxon>
        <taxon>50 kb inversion clade</taxon>
        <taxon>NPAAA clade</taxon>
        <taxon>indigoferoid/millettioid clade</taxon>
        <taxon>Phaseoleae</taxon>
        <taxon>Mucuna</taxon>
    </lineage>
</organism>
<comment type="caution">
    <text evidence="2">The sequence shown here is derived from an EMBL/GenBank/DDBJ whole genome shotgun (WGS) entry which is preliminary data.</text>
</comment>
<dbReference type="EMBL" id="QJKJ01008334">
    <property type="protein sequence ID" value="RDX80074.1"/>
    <property type="molecule type" value="Genomic_DNA"/>
</dbReference>
<evidence type="ECO:0000256" key="1">
    <source>
        <dbReference type="SAM" id="Phobius"/>
    </source>
</evidence>
<reference evidence="2" key="1">
    <citation type="submission" date="2018-05" db="EMBL/GenBank/DDBJ databases">
        <title>Draft genome of Mucuna pruriens seed.</title>
        <authorList>
            <person name="Nnadi N.E."/>
            <person name="Vos R."/>
            <person name="Hasami M.H."/>
            <person name="Devisetty U.K."/>
            <person name="Aguiy J.C."/>
        </authorList>
    </citation>
    <scope>NUCLEOTIDE SEQUENCE [LARGE SCALE GENOMIC DNA]</scope>
    <source>
        <strain evidence="2">JCA_2017</strain>
    </source>
</reference>
<dbReference type="AlphaFoldDB" id="A0A371FP20"/>
<dbReference type="PANTHER" id="PTHR33237:SF31">
    <property type="entry name" value="F2P16.13 PROTEIN"/>
    <property type="match status" value="1"/>
</dbReference>
<dbReference type="OrthoDB" id="674685at2759"/>
<keyword evidence="1" id="KW-1133">Transmembrane helix</keyword>
<evidence type="ECO:0008006" key="4">
    <source>
        <dbReference type="Google" id="ProtNLM"/>
    </source>
</evidence>
<name>A0A371FP20_MUCPR</name>
<dbReference type="Proteomes" id="UP000257109">
    <property type="component" value="Unassembled WGS sequence"/>
</dbReference>
<dbReference type="PANTHER" id="PTHR33237">
    <property type="entry name" value="F2P16.13 PROTEIN-RELATED"/>
    <property type="match status" value="1"/>
</dbReference>
<keyword evidence="3" id="KW-1185">Reference proteome</keyword>
<protein>
    <recommendedName>
        <fullName evidence="4">Transmembrane protein</fullName>
    </recommendedName>
</protein>
<evidence type="ECO:0000313" key="2">
    <source>
        <dbReference type="EMBL" id="RDX80074.1"/>
    </source>
</evidence>
<feature type="transmembrane region" description="Helical" evidence="1">
    <location>
        <begin position="12"/>
        <end position="37"/>
    </location>
</feature>
<accession>A0A371FP20</accession>
<keyword evidence="1" id="KW-0812">Transmembrane</keyword>
<evidence type="ECO:0000313" key="3">
    <source>
        <dbReference type="Proteomes" id="UP000257109"/>
    </source>
</evidence>
<proteinExistence type="predicted"/>
<sequence>MARLLLTHNLLFLSTPFTLLFALLVLFSVFSMVMFLCGSEKLKKFHIEREKATTTTTRSKEHKVVSKLNSNLGNRALSMMKMLSWRKVQAEGDYSDQDEEALWKKNILMGDKCRPLNFSEKIENDSQGKTNDS</sequence>
<keyword evidence="1" id="KW-0472">Membrane</keyword>